<evidence type="ECO:0000313" key="3">
    <source>
        <dbReference type="EMBL" id="TCU53863.1"/>
    </source>
</evidence>
<keyword evidence="3" id="KW-0132">Cell division</keyword>
<comment type="caution">
    <text evidence="3">The sequence shown here is derived from an EMBL/GenBank/DDBJ whole genome shotgun (WGS) entry which is preliminary data.</text>
</comment>
<dbReference type="GeneID" id="73794364"/>
<dbReference type="PANTHER" id="PTHR40027">
    <property type="entry name" value="CELL DIVISION PROTEIN DIVIC"/>
    <property type="match status" value="1"/>
</dbReference>
<dbReference type="AlphaFoldDB" id="A0A4R3SYC7"/>
<proteinExistence type="predicted"/>
<gene>
    <name evidence="3" type="ORF">EDD61_12528</name>
</gene>
<keyword evidence="2" id="KW-0472">Membrane</keyword>
<dbReference type="EMBL" id="SMBP01000025">
    <property type="protein sequence ID" value="TCU53863.1"/>
    <property type="molecule type" value="Genomic_DNA"/>
</dbReference>
<dbReference type="PANTHER" id="PTHR40027:SF1">
    <property type="entry name" value="CELL DIVISION PROTEIN DIVIC"/>
    <property type="match status" value="1"/>
</dbReference>
<evidence type="ECO:0000256" key="1">
    <source>
        <dbReference type="SAM" id="Coils"/>
    </source>
</evidence>
<keyword evidence="2" id="KW-1133">Transmembrane helix</keyword>
<accession>A0A4R3SYC7</accession>
<reference evidence="3 4" key="1">
    <citation type="submission" date="2019-03" db="EMBL/GenBank/DDBJ databases">
        <title>Genomic Encyclopedia of Type Strains, Phase IV (KMG-IV): sequencing the most valuable type-strain genomes for metagenomic binning, comparative biology and taxonomic classification.</title>
        <authorList>
            <person name="Goeker M."/>
        </authorList>
    </citation>
    <scope>NUCLEOTIDE SEQUENCE [LARGE SCALE GENOMIC DNA]</scope>
    <source>
        <strain evidence="3 4">DSM 29481</strain>
    </source>
</reference>
<sequence>MSEEVKKISAKRKKKKHPFRTFFSLAAIFLSCFLIWIAAEDLITTFRLKKEISTSEEMISSLESQQKDLKKRKENLEDPEYVKRYARGKFMVSKPGEQIFKLPSKSDDPANDGN</sequence>
<name>A0A4R3SYC7_9FIRM</name>
<keyword evidence="1" id="KW-0175">Coiled coil</keyword>
<protein>
    <submittedName>
        <fullName evidence="3">Cell division protein DivIC</fullName>
    </submittedName>
</protein>
<keyword evidence="2" id="KW-0812">Transmembrane</keyword>
<dbReference type="InterPro" id="IPR007060">
    <property type="entry name" value="FtsL/DivIC"/>
</dbReference>
<dbReference type="Proteomes" id="UP000295773">
    <property type="component" value="Unassembled WGS sequence"/>
</dbReference>
<dbReference type="PROSITE" id="PS51257">
    <property type="entry name" value="PROKAR_LIPOPROTEIN"/>
    <property type="match status" value="1"/>
</dbReference>
<dbReference type="Pfam" id="PF04977">
    <property type="entry name" value="DivIC"/>
    <property type="match status" value="1"/>
</dbReference>
<feature type="transmembrane region" description="Helical" evidence="2">
    <location>
        <begin position="21"/>
        <end position="39"/>
    </location>
</feature>
<dbReference type="GO" id="GO:0051301">
    <property type="term" value="P:cell division"/>
    <property type="evidence" value="ECO:0007669"/>
    <property type="project" value="UniProtKB-KW"/>
</dbReference>
<keyword evidence="3" id="KW-0131">Cell cycle</keyword>
<evidence type="ECO:0000313" key="4">
    <source>
        <dbReference type="Proteomes" id="UP000295773"/>
    </source>
</evidence>
<dbReference type="RefSeq" id="WP_008691089.1">
    <property type="nucleotide sequence ID" value="NZ_AP024510.1"/>
</dbReference>
<dbReference type="InterPro" id="IPR039076">
    <property type="entry name" value="DivIC"/>
</dbReference>
<organism evidence="3 4">
    <name type="scientific">Longicatena caecimuris</name>
    <dbReference type="NCBI Taxonomy" id="1796635"/>
    <lineage>
        <taxon>Bacteria</taxon>
        <taxon>Bacillati</taxon>
        <taxon>Bacillota</taxon>
        <taxon>Erysipelotrichia</taxon>
        <taxon>Erysipelotrichales</taxon>
        <taxon>Erysipelotrichaceae</taxon>
        <taxon>Longicatena</taxon>
    </lineage>
</organism>
<keyword evidence="4" id="KW-1185">Reference proteome</keyword>
<evidence type="ECO:0000256" key="2">
    <source>
        <dbReference type="SAM" id="Phobius"/>
    </source>
</evidence>
<feature type="coiled-coil region" evidence="1">
    <location>
        <begin position="52"/>
        <end position="79"/>
    </location>
</feature>